<dbReference type="InterPro" id="IPR011991">
    <property type="entry name" value="ArsR-like_HTH"/>
</dbReference>
<dbReference type="InterPro" id="IPR036388">
    <property type="entry name" value="WH-like_DNA-bd_sf"/>
</dbReference>
<gene>
    <name evidence="1" type="ORF">C8263_09640</name>
</gene>
<dbReference type="InterPro" id="IPR036390">
    <property type="entry name" value="WH_DNA-bd_sf"/>
</dbReference>
<comment type="caution">
    <text evidence="1">The sequence shown here is derived from an EMBL/GenBank/DDBJ whole genome shotgun (WGS) entry which is preliminary data.</text>
</comment>
<name>A0A2T3W7U9_9DEIO</name>
<proteinExistence type="predicted"/>
<evidence type="ECO:0008006" key="3">
    <source>
        <dbReference type="Google" id="ProtNLM"/>
    </source>
</evidence>
<sequence>MHNAPMPDPQATPFQITTPAQAAALLDFTYGARLLEQFLTPCTASQAARALGQPANRVTYHVGKLAGCGLLRVAGRQGKGTLYEAAAHTFQVPCALVQLDEPLSLIEPVMREISAAYAHAVLDWQARQGHLDLRGGHPLTVSLGAPHPTGTPAVPEGPFPPAMRLRAVQLTPAQYRRAQAALDAILSELETEADGSGEHARPATFVLMGFPGHLHGH</sequence>
<protein>
    <recommendedName>
        <fullName evidence="3">ArsR family transcriptional regulator</fullName>
    </recommendedName>
</protein>
<dbReference type="Proteomes" id="UP000240317">
    <property type="component" value="Unassembled WGS sequence"/>
</dbReference>
<dbReference type="CDD" id="cd00090">
    <property type="entry name" value="HTH_ARSR"/>
    <property type="match status" value="1"/>
</dbReference>
<evidence type="ECO:0000313" key="1">
    <source>
        <dbReference type="EMBL" id="PTA67978.1"/>
    </source>
</evidence>
<organism evidence="1 2">
    <name type="scientific">Deinococcus arcticus</name>
    <dbReference type="NCBI Taxonomy" id="2136176"/>
    <lineage>
        <taxon>Bacteria</taxon>
        <taxon>Thermotogati</taxon>
        <taxon>Deinococcota</taxon>
        <taxon>Deinococci</taxon>
        <taxon>Deinococcales</taxon>
        <taxon>Deinococcaceae</taxon>
        <taxon>Deinococcus</taxon>
    </lineage>
</organism>
<keyword evidence="2" id="KW-1185">Reference proteome</keyword>
<accession>A0A2T3W7U9</accession>
<reference evidence="1 2" key="1">
    <citation type="submission" date="2018-03" db="EMBL/GenBank/DDBJ databases">
        <title>Draft genome of Deinococcus sp. OD32.</title>
        <authorList>
            <person name="Wang X.-P."/>
            <person name="Du Z.-J."/>
        </authorList>
    </citation>
    <scope>NUCLEOTIDE SEQUENCE [LARGE SCALE GENOMIC DNA]</scope>
    <source>
        <strain evidence="1 2">OD32</strain>
    </source>
</reference>
<dbReference type="SUPFAM" id="SSF46785">
    <property type="entry name" value="Winged helix' DNA-binding domain"/>
    <property type="match status" value="1"/>
</dbReference>
<dbReference type="AlphaFoldDB" id="A0A2T3W7U9"/>
<evidence type="ECO:0000313" key="2">
    <source>
        <dbReference type="Proteomes" id="UP000240317"/>
    </source>
</evidence>
<dbReference type="EMBL" id="PYSV01000008">
    <property type="protein sequence ID" value="PTA67978.1"/>
    <property type="molecule type" value="Genomic_DNA"/>
</dbReference>
<dbReference type="Gene3D" id="1.10.10.10">
    <property type="entry name" value="Winged helix-like DNA-binding domain superfamily/Winged helix DNA-binding domain"/>
    <property type="match status" value="1"/>
</dbReference>